<dbReference type="EMBL" id="SJDT01000003">
    <property type="protein sequence ID" value="TBW22024.1"/>
    <property type="molecule type" value="Genomic_DNA"/>
</dbReference>
<dbReference type="RefSeq" id="WP_131280492.1">
    <property type="nucleotide sequence ID" value="NZ_JBHSLR010000009.1"/>
</dbReference>
<dbReference type="GO" id="GO:0004034">
    <property type="term" value="F:aldose 1-epimerase activity"/>
    <property type="evidence" value="ECO:0007669"/>
    <property type="project" value="TreeGrafter"/>
</dbReference>
<accession>A0A4Q9V080</accession>
<sequence length="325" mass="34724">MASSHIAHIEQTDFDGMPAWRIEASSGARAIVAERGATLISWQPRAGVEIIDGYQSSQELTDVVSSRSRIQAPWCGRIKDGRYSFDENTYELALNNDGEALHGLVGDKDFSVINASNTLTLGYEFPGADGYPFSFALEVTFSLESGADGEEHLSVTITAKNTSDTDIPLAVGWHPYLKLPGNKTISNTSLEIPARTKILVDSALIPRAGEAAYAGVKAPVIIDYMGSTKLDTSFRGLIPDDDGVVATTVRDLSGQGWVSLTQEPADAPVVHVFTADGLVRDSRASIALEPLSHVPDAFNRADSKASVRLAPGASRQLTATLTYGV</sequence>
<organism evidence="1 2">
    <name type="scientific">Arcanobacterium bovis</name>
    <dbReference type="NCBI Taxonomy" id="2529275"/>
    <lineage>
        <taxon>Bacteria</taxon>
        <taxon>Bacillati</taxon>
        <taxon>Actinomycetota</taxon>
        <taxon>Actinomycetes</taxon>
        <taxon>Actinomycetales</taxon>
        <taxon>Actinomycetaceae</taxon>
        <taxon>Arcanobacterium</taxon>
    </lineage>
</organism>
<keyword evidence="2" id="KW-1185">Reference proteome</keyword>
<evidence type="ECO:0000313" key="1">
    <source>
        <dbReference type="EMBL" id="TBW22024.1"/>
    </source>
</evidence>
<dbReference type="GO" id="GO:0033499">
    <property type="term" value="P:galactose catabolic process via UDP-galactose, Leloir pathway"/>
    <property type="evidence" value="ECO:0007669"/>
    <property type="project" value="TreeGrafter"/>
</dbReference>
<dbReference type="InterPro" id="IPR011013">
    <property type="entry name" value="Gal_mutarotase_sf_dom"/>
</dbReference>
<proteinExistence type="predicted"/>
<dbReference type="SUPFAM" id="SSF74650">
    <property type="entry name" value="Galactose mutarotase-like"/>
    <property type="match status" value="1"/>
</dbReference>
<dbReference type="OrthoDB" id="4739604at2"/>
<reference evidence="1 2" key="1">
    <citation type="submission" date="2019-02" db="EMBL/GenBank/DDBJ databases">
        <title>Arcanobacterium bovis sp. nov., isolated from the milk of a cow with mastitis.</title>
        <authorList>
            <person name="Sammra O."/>
            <person name="Foster G."/>
            <person name="Hassan A."/>
            <person name="Alssahen M."/>
            <person name="Laemmler C."/>
            <person name="Borowiak M."/>
            <person name="Malorny B."/>
            <person name="Abdulmawjood A."/>
        </authorList>
    </citation>
    <scope>NUCLEOTIDE SEQUENCE [LARGE SCALE GENOMIC DNA]</scope>
    <source>
        <strain evidence="1 2">C605018/01/1</strain>
    </source>
</reference>
<dbReference type="Pfam" id="PF01263">
    <property type="entry name" value="Aldose_epim"/>
    <property type="match status" value="1"/>
</dbReference>
<dbReference type="AlphaFoldDB" id="A0A4Q9V080"/>
<dbReference type="PANTHER" id="PTHR10091:SF0">
    <property type="entry name" value="GALACTOSE MUTAROTASE"/>
    <property type="match status" value="1"/>
</dbReference>
<protein>
    <submittedName>
        <fullName evidence="1">Aldose 1-epimerase</fullName>
    </submittedName>
</protein>
<dbReference type="CDD" id="cd01081">
    <property type="entry name" value="Aldose_epim"/>
    <property type="match status" value="1"/>
</dbReference>
<dbReference type="InterPro" id="IPR014718">
    <property type="entry name" value="GH-type_carb-bd"/>
</dbReference>
<dbReference type="Proteomes" id="UP000293036">
    <property type="component" value="Unassembled WGS sequence"/>
</dbReference>
<dbReference type="InterPro" id="IPR008183">
    <property type="entry name" value="Aldose_1/G6P_1-epimerase"/>
</dbReference>
<gene>
    <name evidence="1" type="ORF">EZJ44_04085</name>
</gene>
<evidence type="ECO:0000313" key="2">
    <source>
        <dbReference type="Proteomes" id="UP000293036"/>
    </source>
</evidence>
<comment type="caution">
    <text evidence="1">The sequence shown here is derived from an EMBL/GenBank/DDBJ whole genome shotgun (WGS) entry which is preliminary data.</text>
</comment>
<dbReference type="GO" id="GO:0006006">
    <property type="term" value="P:glucose metabolic process"/>
    <property type="evidence" value="ECO:0007669"/>
    <property type="project" value="TreeGrafter"/>
</dbReference>
<dbReference type="Gene3D" id="2.70.98.10">
    <property type="match status" value="1"/>
</dbReference>
<dbReference type="PANTHER" id="PTHR10091">
    <property type="entry name" value="ALDOSE-1-EPIMERASE"/>
    <property type="match status" value="1"/>
</dbReference>
<dbReference type="GO" id="GO:0030246">
    <property type="term" value="F:carbohydrate binding"/>
    <property type="evidence" value="ECO:0007669"/>
    <property type="project" value="InterPro"/>
</dbReference>
<name>A0A4Q9V080_9ACTO</name>